<dbReference type="AlphaFoldDB" id="A0A654LW24"/>
<sequence length="49" mass="5401">MTGDDFLLLHFTSNENSIPTILDAVIGFNIEPYPHAPKLTVLLYGNVQA</sequence>
<accession>A0A654LW24</accession>
<proteinExistence type="predicted"/>
<evidence type="ECO:0000313" key="2">
    <source>
        <dbReference type="Proteomes" id="UP000058925"/>
    </source>
</evidence>
<reference evidence="2" key="1">
    <citation type="submission" date="2015-10" db="EMBL/GenBank/DDBJ databases">
        <title>Niche specialization of a soil ammonia-oxidizing archaeon, Candidatus Nitrosocosmicus oleophilus.</title>
        <authorList>
            <person name="Jung M.-Y."/>
            <person name="Rhee S.-K."/>
        </authorList>
    </citation>
    <scope>NUCLEOTIDE SEQUENCE [LARGE SCALE GENOMIC DNA]</scope>
    <source>
        <strain evidence="2">MY3</strain>
    </source>
</reference>
<evidence type="ECO:0000313" key="1">
    <source>
        <dbReference type="EMBL" id="ALI34523.1"/>
    </source>
</evidence>
<protein>
    <submittedName>
        <fullName evidence="1">Uncharacterized protein</fullName>
    </submittedName>
</protein>
<dbReference type="KEGG" id="taa:NMY3_00309"/>
<dbReference type="Proteomes" id="UP000058925">
    <property type="component" value="Chromosome"/>
</dbReference>
<name>A0A654LW24_9ARCH</name>
<organism evidence="1 2">
    <name type="scientific">Candidatus Nitrosocosmicus oleophilus</name>
    <dbReference type="NCBI Taxonomy" id="1353260"/>
    <lineage>
        <taxon>Archaea</taxon>
        <taxon>Nitrososphaerota</taxon>
        <taxon>Nitrososphaeria</taxon>
        <taxon>Nitrososphaerales</taxon>
        <taxon>Nitrososphaeraceae</taxon>
        <taxon>Candidatus Nitrosocosmicus</taxon>
    </lineage>
</organism>
<dbReference type="EMBL" id="CP012850">
    <property type="protein sequence ID" value="ALI34523.1"/>
    <property type="molecule type" value="Genomic_DNA"/>
</dbReference>
<keyword evidence="2" id="KW-1185">Reference proteome</keyword>
<gene>
    <name evidence="1" type="ORF">NMY3_00309</name>
</gene>